<proteinExistence type="predicted"/>
<gene>
    <name evidence="1" type="ORF">C1G86_1051</name>
</gene>
<dbReference type="EMBL" id="QGLD01000010">
    <property type="protein sequence ID" value="RAL70484.1"/>
    <property type="molecule type" value="Genomic_DNA"/>
</dbReference>
<dbReference type="Proteomes" id="UP000248786">
    <property type="component" value="Unassembled WGS sequence"/>
</dbReference>
<evidence type="ECO:0000313" key="2">
    <source>
        <dbReference type="Proteomes" id="UP000248786"/>
    </source>
</evidence>
<organism evidence="1 2">
    <name type="scientific">Dehalococcoides mccartyi</name>
    <dbReference type="NCBI Taxonomy" id="61435"/>
    <lineage>
        <taxon>Bacteria</taxon>
        <taxon>Bacillati</taxon>
        <taxon>Chloroflexota</taxon>
        <taxon>Dehalococcoidia</taxon>
        <taxon>Dehalococcoidales</taxon>
        <taxon>Dehalococcoidaceae</taxon>
        <taxon>Dehalococcoides</taxon>
    </lineage>
</organism>
<reference evidence="1 2" key="1">
    <citation type="submission" date="2018-05" db="EMBL/GenBank/DDBJ databases">
        <title>Draft genome sequences of Dehalococcoides mccartyi strains RC and KS.</title>
        <authorList>
            <person name="Higgins S.A."/>
            <person name="Padilla-Crespo E."/>
            <person name="Loeffler F.E."/>
        </authorList>
    </citation>
    <scope>NUCLEOTIDE SEQUENCE [LARGE SCALE GENOMIC DNA]</scope>
    <source>
        <strain evidence="1 2">KS</strain>
    </source>
</reference>
<comment type="caution">
    <text evidence="1">The sequence shown here is derived from an EMBL/GenBank/DDBJ whole genome shotgun (WGS) entry which is preliminary data.</text>
</comment>
<dbReference type="AlphaFoldDB" id="A0A328EPA9"/>
<dbReference type="RefSeq" id="WP_011309532.1">
    <property type="nucleotide sequence ID" value="NZ_JSWM01000007.1"/>
</dbReference>
<name>A0A328EPA9_9CHLR</name>
<evidence type="ECO:0000313" key="1">
    <source>
        <dbReference type="EMBL" id="RAL70484.1"/>
    </source>
</evidence>
<sequence length="146" mass="15487">MILKQGLKLFSRLALTFALLFPTLLVISPVSTLSANTFSASSQLSVTDGVYTDWGSMATPSQGVHVCTDYSNNGAGDGSGFTNTSSDITNIWVALSSSSNGLLPASPSNLIENIYYRIDTRGTSMNPGQSYFIQLNLGIAPPARGW</sequence>
<protein>
    <submittedName>
        <fullName evidence="1">Uncharacterized protein</fullName>
    </submittedName>
</protein>
<accession>A0A328EPA9</accession>